<sequence length="544" mass="57532">MSRLIHDASASYVVGVDVGTGSARAGLFDLQGNMLHVAKHEITTFQDANAWYEQSSENIWQAVCACVKAVVNASGFPVDTIVGLSFDATCSMVVMGENNQPLPVGEHGIADRNVIVWMDQRATQQASKINELGHSVLNYVGNRISPEMQTPKLLWLKTHLPETYHSAKHFFDLTDYLTYRASGSQARSICTVVCKWTYLAHESRWDESYFDAIGLDDLSDTQFTKIGTEIVSPGTSLAQGLTHSAAEQLGLKAGTAVAAGLIDAHAGGVGSVGALTEDGTAAPAECLAYVFGTSACTLTTSSKAVNVPGVWGPYFSAMLPSMWLNEAGQSAAGAAIDHLVLMHPASADASLLAKEAGIPLSVWLSKQAKLKILTLSDAVNLAEGMHVVPEFLGNRAPFADPNARAIMAGLSMDKSIDSLVALYVAGICGLAYGLKQIIEAQAVQGLNIARVVISGGAGQDPLVRQLIADATGKDVVAPSADEPVILGTAMLASVAAGAYSNVEDAMKAMSSFGDRYLPAAEDIRQLHDARYFAFTKLQAIAREL</sequence>
<accession>A0A2Z4PSL5</accession>
<dbReference type="GO" id="GO:0005737">
    <property type="term" value="C:cytoplasm"/>
    <property type="evidence" value="ECO:0007669"/>
    <property type="project" value="TreeGrafter"/>
</dbReference>
<keyword evidence="3 6" id="KW-0418">Kinase</keyword>
<evidence type="ECO:0000313" key="6">
    <source>
        <dbReference type="EMBL" id="AWY00562.1"/>
    </source>
</evidence>
<evidence type="ECO:0000256" key="1">
    <source>
        <dbReference type="ARBA" id="ARBA00009156"/>
    </source>
</evidence>
<dbReference type="NCBIfam" id="TIGR01315">
    <property type="entry name" value="5C_CHO_kinase"/>
    <property type="match status" value="1"/>
</dbReference>
<dbReference type="PIRSF" id="PIRSF000538">
    <property type="entry name" value="GlpK"/>
    <property type="match status" value="1"/>
</dbReference>
<dbReference type="Pfam" id="PF02782">
    <property type="entry name" value="FGGY_C"/>
    <property type="match status" value="1"/>
</dbReference>
<dbReference type="SUPFAM" id="SSF53067">
    <property type="entry name" value="Actin-like ATPase domain"/>
    <property type="match status" value="2"/>
</dbReference>
<dbReference type="Proteomes" id="UP000249898">
    <property type="component" value="Chromosome"/>
</dbReference>
<dbReference type="Pfam" id="PF00370">
    <property type="entry name" value="FGGY_N"/>
    <property type="match status" value="1"/>
</dbReference>
<dbReference type="GO" id="GO:0019321">
    <property type="term" value="P:pentose metabolic process"/>
    <property type="evidence" value="ECO:0007669"/>
    <property type="project" value="TreeGrafter"/>
</dbReference>
<dbReference type="CDD" id="cd07782">
    <property type="entry name" value="ASKHA_NBD_FGGY_D-RBK"/>
    <property type="match status" value="1"/>
</dbReference>
<dbReference type="PANTHER" id="PTHR43435:SF4">
    <property type="entry name" value="FGGY CARBOHYDRATE KINASE DOMAIN-CONTAINING PROTEIN"/>
    <property type="match status" value="1"/>
</dbReference>
<dbReference type="Gene3D" id="3.30.420.40">
    <property type="match status" value="1"/>
</dbReference>
<dbReference type="InterPro" id="IPR006003">
    <property type="entry name" value="FGGY_RbtK-like"/>
</dbReference>
<gene>
    <name evidence="6" type="ORF">A8139_11595</name>
</gene>
<keyword evidence="2" id="KW-0808">Transferase</keyword>
<name>A0A2Z4PSL5_9GAMM</name>
<evidence type="ECO:0000259" key="4">
    <source>
        <dbReference type="Pfam" id="PF00370"/>
    </source>
</evidence>
<reference evidence="6 7" key="1">
    <citation type="submission" date="2016-06" db="EMBL/GenBank/DDBJ databases">
        <title>The sequenced genome of the ice-adhering bacterium Marinomonas primoryensis, from Antarctica.</title>
        <authorList>
            <person name="Graham L."/>
            <person name="Vance T.D.R."/>
            <person name="Davies P.L."/>
        </authorList>
    </citation>
    <scope>NUCLEOTIDE SEQUENCE [LARGE SCALE GENOMIC DNA]</scope>
    <source>
        <strain evidence="6 7">AceL</strain>
    </source>
</reference>
<dbReference type="OrthoDB" id="9805576at2"/>
<dbReference type="InterPro" id="IPR043129">
    <property type="entry name" value="ATPase_NBD"/>
</dbReference>
<comment type="similarity">
    <text evidence="1">Belongs to the FGGY kinase family.</text>
</comment>
<evidence type="ECO:0000256" key="3">
    <source>
        <dbReference type="ARBA" id="ARBA00022777"/>
    </source>
</evidence>
<dbReference type="AlphaFoldDB" id="A0A2Z4PSL5"/>
<organism evidence="6 7">
    <name type="scientific">Marinomonas primoryensis</name>
    <dbReference type="NCBI Taxonomy" id="178399"/>
    <lineage>
        <taxon>Bacteria</taxon>
        <taxon>Pseudomonadati</taxon>
        <taxon>Pseudomonadota</taxon>
        <taxon>Gammaproteobacteria</taxon>
        <taxon>Oceanospirillales</taxon>
        <taxon>Oceanospirillaceae</taxon>
        <taxon>Marinomonas</taxon>
    </lineage>
</organism>
<proteinExistence type="inferred from homology"/>
<dbReference type="PANTHER" id="PTHR43435">
    <property type="entry name" value="RIBULOKINASE"/>
    <property type="match status" value="1"/>
</dbReference>
<feature type="domain" description="Carbohydrate kinase FGGY C-terminal" evidence="5">
    <location>
        <begin position="287"/>
        <end position="496"/>
    </location>
</feature>
<protein>
    <submittedName>
        <fullName evidence="6">Ribulokinase</fullName>
    </submittedName>
</protein>
<dbReference type="RefSeq" id="WP_112138274.1">
    <property type="nucleotide sequence ID" value="NZ_CP016181.1"/>
</dbReference>
<dbReference type="InterPro" id="IPR018484">
    <property type="entry name" value="FGGY_N"/>
</dbReference>
<dbReference type="GO" id="GO:0019150">
    <property type="term" value="F:D-ribulokinase activity"/>
    <property type="evidence" value="ECO:0007669"/>
    <property type="project" value="TreeGrafter"/>
</dbReference>
<evidence type="ECO:0000313" key="7">
    <source>
        <dbReference type="Proteomes" id="UP000249898"/>
    </source>
</evidence>
<evidence type="ECO:0000256" key="2">
    <source>
        <dbReference type="ARBA" id="ARBA00022679"/>
    </source>
</evidence>
<dbReference type="InterPro" id="IPR018485">
    <property type="entry name" value="FGGY_C"/>
</dbReference>
<dbReference type="InterPro" id="IPR000577">
    <property type="entry name" value="Carb_kinase_FGGY"/>
</dbReference>
<dbReference type="EMBL" id="CP016181">
    <property type="protein sequence ID" value="AWY00562.1"/>
    <property type="molecule type" value="Genomic_DNA"/>
</dbReference>
<dbReference type="Gene3D" id="1.20.58.2240">
    <property type="match status" value="1"/>
</dbReference>
<evidence type="ECO:0000259" key="5">
    <source>
        <dbReference type="Pfam" id="PF02782"/>
    </source>
</evidence>
<feature type="domain" description="Carbohydrate kinase FGGY N-terminal" evidence="4">
    <location>
        <begin position="12"/>
        <end position="270"/>
    </location>
</feature>